<feature type="transmembrane region" description="Helical" evidence="1">
    <location>
        <begin position="12"/>
        <end position="31"/>
    </location>
</feature>
<organism evidence="2 3">
    <name type="scientific">Dyella dinghuensis</name>
    <dbReference type="NCBI Taxonomy" id="1920169"/>
    <lineage>
        <taxon>Bacteria</taxon>
        <taxon>Pseudomonadati</taxon>
        <taxon>Pseudomonadota</taxon>
        <taxon>Gammaproteobacteria</taxon>
        <taxon>Lysobacterales</taxon>
        <taxon>Rhodanobacteraceae</taxon>
        <taxon>Dyella</taxon>
    </lineage>
</organism>
<name>A0A432LV05_9GAMM</name>
<evidence type="ECO:0000313" key="2">
    <source>
        <dbReference type="EMBL" id="RUL65820.1"/>
    </source>
</evidence>
<evidence type="ECO:0008006" key="4">
    <source>
        <dbReference type="Google" id="ProtNLM"/>
    </source>
</evidence>
<keyword evidence="1" id="KW-1133">Transmembrane helix</keyword>
<comment type="caution">
    <text evidence="2">The sequence shown here is derived from an EMBL/GenBank/DDBJ whole genome shotgun (WGS) entry which is preliminary data.</text>
</comment>
<reference evidence="2 3" key="1">
    <citation type="submission" date="2018-12" db="EMBL/GenBank/DDBJ databases">
        <title>Dyella dinghuensis sp. nov. DHOA06 and Dyella choica sp. nov. 4M-K27, isolated from forest soil.</title>
        <authorList>
            <person name="Qiu L.-H."/>
            <person name="Gao Z.-H."/>
        </authorList>
    </citation>
    <scope>NUCLEOTIDE SEQUENCE [LARGE SCALE GENOMIC DNA]</scope>
    <source>
        <strain evidence="2 3">DHOA06</strain>
    </source>
</reference>
<proteinExistence type="predicted"/>
<sequence length="125" mass="14210">MHAIPWTCPSFWLIVASVVAVLLMLAILWHWRRRHVRQQARSKAAQRAMESAAQALEESMLQSGQGLILRFEAIARRLPPDHPVRRDIVEALDRAEYVLEKGLDRAQHRRDIGATPSPPENSDSS</sequence>
<accession>A0A432LV05</accession>
<keyword evidence="1" id="KW-0472">Membrane</keyword>
<evidence type="ECO:0000256" key="1">
    <source>
        <dbReference type="SAM" id="Phobius"/>
    </source>
</evidence>
<dbReference type="RefSeq" id="WP_126672452.1">
    <property type="nucleotide sequence ID" value="NZ_RYZR01000003.1"/>
</dbReference>
<gene>
    <name evidence="2" type="ORF">EKH79_03665</name>
</gene>
<evidence type="ECO:0000313" key="3">
    <source>
        <dbReference type="Proteomes" id="UP000267077"/>
    </source>
</evidence>
<dbReference type="OrthoDB" id="5957822at2"/>
<protein>
    <recommendedName>
        <fullName evidence="4">DUF2489 domain-containing protein</fullName>
    </recommendedName>
</protein>
<dbReference type="EMBL" id="RYZR01000003">
    <property type="protein sequence ID" value="RUL65820.1"/>
    <property type="molecule type" value="Genomic_DNA"/>
</dbReference>
<dbReference type="Proteomes" id="UP000267077">
    <property type="component" value="Unassembled WGS sequence"/>
</dbReference>
<keyword evidence="3" id="KW-1185">Reference proteome</keyword>
<keyword evidence="1" id="KW-0812">Transmembrane</keyword>
<dbReference type="AlphaFoldDB" id="A0A432LV05"/>